<name>A0A182NSU2_9DIPT</name>
<sequence>MPPSRLDGLYRSLLLTKFFCKGWGKPENLERLFAFRKIISNRAACSQLVPRDYPVEITKEELHSDCKILEGKFISPLEIYMPGLVPDVAQQAHFQILLPLKWNDERFKPICIHLAGTGDHYFWKRRNLIAKPLLKEANLGAIILENPFYGLRKPKEQRASSLQNVSDIFVMGGCLVLESLVLLNWCERNGYGPLGITGLSMGGHMASLAATNWPKPLVLVPCLSWSTASSVFTEGVMSNSINWDVLETQYFADGNFRERLSKMVTVVDDAFVAGKHFIQNFNQSVEELRLDINETRDLVCGAQASDVNLTVVRETTPEREQQPQSSNLIHITRTNALNLSEPLLNKLLSNVRCELTQEEIDELNTKIHLALKRHNEELQADGGTPSSSRMILEVKAEGKEATPATPASTKSVGSKIMEYISWGSTASTTETSTTEKRAPIDTTKQRWWEREALQFMRGMMDECTHLKNFSVPYDTSLIIAVCAKDDAYIPRDSCMSLEDIWPGAEIRYLDAGHVSAYVLHQKLFRSCIVEAFERAKKKWIPEANQLRGEVNGTAPTIDPEHPTK</sequence>
<organism evidence="1 2">
    <name type="scientific">Anopheles dirus</name>
    <dbReference type="NCBI Taxonomy" id="7168"/>
    <lineage>
        <taxon>Eukaryota</taxon>
        <taxon>Metazoa</taxon>
        <taxon>Ecdysozoa</taxon>
        <taxon>Arthropoda</taxon>
        <taxon>Hexapoda</taxon>
        <taxon>Insecta</taxon>
        <taxon>Pterygota</taxon>
        <taxon>Neoptera</taxon>
        <taxon>Endopterygota</taxon>
        <taxon>Diptera</taxon>
        <taxon>Nematocera</taxon>
        <taxon>Culicoidea</taxon>
        <taxon>Culicidae</taxon>
        <taxon>Anophelinae</taxon>
        <taxon>Anopheles</taxon>
    </lineage>
</organism>
<proteinExistence type="predicted"/>
<dbReference type="VEuPathDB" id="VectorBase:ADIR010732"/>
<dbReference type="Proteomes" id="UP000075884">
    <property type="component" value="Unassembled WGS sequence"/>
</dbReference>
<evidence type="ECO:0008006" key="3">
    <source>
        <dbReference type="Google" id="ProtNLM"/>
    </source>
</evidence>
<dbReference type="PANTHER" id="PTHR13617">
    <property type="entry name" value="PROTEIN ABHD18"/>
    <property type="match status" value="1"/>
</dbReference>
<dbReference type="AlphaFoldDB" id="A0A182NSU2"/>
<reference evidence="2" key="1">
    <citation type="submission" date="2013-03" db="EMBL/GenBank/DDBJ databases">
        <title>The Genome Sequence of Anopheles dirus WRAIR2.</title>
        <authorList>
            <consortium name="The Broad Institute Genomics Platform"/>
            <person name="Neafsey D.E."/>
            <person name="Walton C."/>
            <person name="Walker B."/>
            <person name="Young S.K."/>
            <person name="Zeng Q."/>
            <person name="Gargeya S."/>
            <person name="Fitzgerald M."/>
            <person name="Haas B."/>
            <person name="Abouelleil A."/>
            <person name="Allen A.W."/>
            <person name="Alvarado L."/>
            <person name="Arachchi H.M."/>
            <person name="Berlin A.M."/>
            <person name="Chapman S.B."/>
            <person name="Gainer-Dewar J."/>
            <person name="Goldberg J."/>
            <person name="Griggs A."/>
            <person name="Gujja S."/>
            <person name="Hansen M."/>
            <person name="Howarth C."/>
            <person name="Imamovic A."/>
            <person name="Ireland A."/>
            <person name="Larimer J."/>
            <person name="McCowan C."/>
            <person name="Murphy C."/>
            <person name="Pearson M."/>
            <person name="Poon T.W."/>
            <person name="Priest M."/>
            <person name="Roberts A."/>
            <person name="Saif S."/>
            <person name="Shea T."/>
            <person name="Sisk P."/>
            <person name="Sykes S."/>
            <person name="Wortman J."/>
            <person name="Nusbaum C."/>
            <person name="Birren B."/>
        </authorList>
    </citation>
    <scope>NUCLEOTIDE SEQUENCE [LARGE SCALE GENOMIC DNA]</scope>
    <source>
        <strain evidence="2">WRAIR2</strain>
    </source>
</reference>
<dbReference type="InterPro" id="IPR029058">
    <property type="entry name" value="AB_hydrolase_fold"/>
</dbReference>
<dbReference type="InterPro" id="IPR019149">
    <property type="entry name" value="ABHD18"/>
</dbReference>
<dbReference type="PANTHER" id="PTHR13617:SF14">
    <property type="entry name" value="PROTEIN ABHD18"/>
    <property type="match status" value="1"/>
</dbReference>
<dbReference type="EnsemblMetazoa" id="ADIR010732-RA">
    <property type="protein sequence ID" value="ADIR010732-PA"/>
    <property type="gene ID" value="ADIR010732"/>
</dbReference>
<evidence type="ECO:0000313" key="2">
    <source>
        <dbReference type="Proteomes" id="UP000075884"/>
    </source>
</evidence>
<keyword evidence="2" id="KW-1185">Reference proteome</keyword>
<evidence type="ECO:0000313" key="1">
    <source>
        <dbReference type="EnsemblMetazoa" id="ADIR010732-PA"/>
    </source>
</evidence>
<accession>A0A182NSU2</accession>
<protein>
    <recommendedName>
        <fullName evidence="3">Protein ABHD18</fullName>
    </recommendedName>
</protein>
<dbReference type="Pfam" id="PF09752">
    <property type="entry name" value="ABHD18"/>
    <property type="match status" value="1"/>
</dbReference>
<dbReference type="SUPFAM" id="SSF53474">
    <property type="entry name" value="alpha/beta-Hydrolases"/>
    <property type="match status" value="1"/>
</dbReference>
<dbReference type="Gene3D" id="3.40.50.1820">
    <property type="entry name" value="alpha/beta hydrolase"/>
    <property type="match status" value="1"/>
</dbReference>
<reference evidence="1" key="2">
    <citation type="submission" date="2020-05" db="UniProtKB">
        <authorList>
            <consortium name="EnsemblMetazoa"/>
        </authorList>
    </citation>
    <scope>IDENTIFICATION</scope>
    <source>
        <strain evidence="1">WRAIR2</strain>
    </source>
</reference>